<evidence type="ECO:0000313" key="1">
    <source>
        <dbReference type="EMBL" id="MBW4434703.1"/>
    </source>
</evidence>
<protein>
    <submittedName>
        <fullName evidence="1">Uncharacterized protein</fullName>
    </submittedName>
</protein>
<accession>A0A9E3HC06</accession>
<name>A0A9E3HC06_9NOST</name>
<dbReference type="AlphaFoldDB" id="A0A9E3HC06"/>
<proteinExistence type="predicted"/>
<comment type="caution">
    <text evidence="1">The sequence shown here is derived from an EMBL/GenBank/DDBJ whole genome shotgun (WGS) entry which is preliminary data.</text>
</comment>
<evidence type="ECO:0000313" key="2">
    <source>
        <dbReference type="Proteomes" id="UP000813215"/>
    </source>
</evidence>
<reference evidence="1" key="2">
    <citation type="journal article" date="2022" name="Microbiol. Resour. Announc.">
        <title>Metagenome Sequencing to Explore Phylogenomics of Terrestrial Cyanobacteria.</title>
        <authorList>
            <person name="Ward R.D."/>
            <person name="Stajich J.E."/>
            <person name="Johansen J.R."/>
            <person name="Huntemann M."/>
            <person name="Clum A."/>
            <person name="Foster B."/>
            <person name="Foster B."/>
            <person name="Roux S."/>
            <person name="Palaniappan K."/>
            <person name="Varghese N."/>
            <person name="Mukherjee S."/>
            <person name="Reddy T.B.K."/>
            <person name="Daum C."/>
            <person name="Copeland A."/>
            <person name="Chen I.A."/>
            <person name="Ivanova N.N."/>
            <person name="Kyrpides N.C."/>
            <person name="Shapiro N."/>
            <person name="Eloe-Fadrosh E.A."/>
            <person name="Pietrasiak N."/>
        </authorList>
    </citation>
    <scope>NUCLEOTIDE SEQUENCE</scope>
    <source>
        <strain evidence="1">HA4357-MV3</strain>
    </source>
</reference>
<gene>
    <name evidence="1" type="ORF">KME28_24065</name>
</gene>
<sequence length="57" mass="6766">MTNTTNKSSIWQKTIEVPQQVFRYIYGGFVRIFTPRDDNYPETGVQPFEGEIDKERH</sequence>
<organism evidence="1 2">
    <name type="scientific">Pelatocladus maniniholoensis HA4357-MV3</name>
    <dbReference type="NCBI Taxonomy" id="1117104"/>
    <lineage>
        <taxon>Bacteria</taxon>
        <taxon>Bacillati</taxon>
        <taxon>Cyanobacteriota</taxon>
        <taxon>Cyanophyceae</taxon>
        <taxon>Nostocales</taxon>
        <taxon>Nostocaceae</taxon>
        <taxon>Pelatocladus</taxon>
    </lineage>
</organism>
<dbReference type="Proteomes" id="UP000813215">
    <property type="component" value="Unassembled WGS sequence"/>
</dbReference>
<dbReference type="EMBL" id="JAHHHW010000140">
    <property type="protein sequence ID" value="MBW4434703.1"/>
    <property type="molecule type" value="Genomic_DNA"/>
</dbReference>
<reference evidence="1" key="1">
    <citation type="submission" date="2021-05" db="EMBL/GenBank/DDBJ databases">
        <authorList>
            <person name="Pietrasiak N."/>
            <person name="Ward R."/>
            <person name="Stajich J.E."/>
            <person name="Kurbessoian T."/>
        </authorList>
    </citation>
    <scope>NUCLEOTIDE SEQUENCE</scope>
    <source>
        <strain evidence="1">HA4357-MV3</strain>
    </source>
</reference>